<dbReference type="OrthoDB" id="1633927at2"/>
<dbReference type="Gene3D" id="1.20.1260.120">
    <property type="entry name" value="Protein of unknown function DUF2935"/>
    <property type="match status" value="1"/>
</dbReference>
<sequence>MASTFQSSARFEHRFWLQVLGDHSRFIHDSLAPSETKDVEEADSFIYRFDQLLERVNAGDLIELSNVADREAKQIREFKLSLLARHLQGHIKMSLSPTFINHMVNEVEEYIRVLDYLKNGQTPPIFHELHHHLVWFLDAAGHAGAINDNLDQIEKQLKAKSMMYVKDFEAFYLKAVEMTGYLRTNLESFPALTRMNKEVSLEIQLFMNFLNELEELELSAQALGTFAPLMADHMYREECYYLTKVAESASLERPGCDPGKPRIEAE</sequence>
<dbReference type="EMBL" id="PGVA01000043">
    <property type="protein sequence ID" value="PLR80883.1"/>
    <property type="molecule type" value="Genomic_DNA"/>
</dbReference>
<dbReference type="AlphaFoldDB" id="A0A2N5GIU2"/>
<organism evidence="1 3">
    <name type="scientific">Bacillus canaveralius</name>
    <dbReference type="NCBI Taxonomy" id="1403243"/>
    <lineage>
        <taxon>Bacteria</taxon>
        <taxon>Bacillati</taxon>
        <taxon>Bacillota</taxon>
        <taxon>Bacilli</taxon>
        <taxon>Bacillales</taxon>
        <taxon>Bacillaceae</taxon>
        <taxon>Bacillus</taxon>
    </lineage>
</organism>
<dbReference type="InterPro" id="IPR021328">
    <property type="entry name" value="CotB-like"/>
</dbReference>
<evidence type="ECO:0000313" key="2">
    <source>
        <dbReference type="EMBL" id="PLR91171.1"/>
    </source>
</evidence>
<dbReference type="RefSeq" id="WP_101578497.1">
    <property type="nucleotide sequence ID" value="NZ_PGVA01000043.1"/>
</dbReference>
<gene>
    <name evidence="1" type="ORF">CU635_16575</name>
    <name evidence="2" type="ORF">CVD25_19465</name>
</gene>
<dbReference type="EMBL" id="PGVD01000067">
    <property type="protein sequence ID" value="PLR91171.1"/>
    <property type="molecule type" value="Genomic_DNA"/>
</dbReference>
<comment type="caution">
    <text evidence="1">The sequence shown here is derived from an EMBL/GenBank/DDBJ whole genome shotgun (WGS) entry which is preliminary data.</text>
</comment>
<protein>
    <recommendedName>
        <fullName evidence="5">DUF2935 domain-containing protein</fullName>
    </recommendedName>
</protein>
<dbReference type="Pfam" id="PF11155">
    <property type="entry name" value="DUF2935"/>
    <property type="match status" value="2"/>
</dbReference>
<evidence type="ECO:0000313" key="4">
    <source>
        <dbReference type="Proteomes" id="UP000235114"/>
    </source>
</evidence>
<accession>A0A2N5GIU2</accession>
<evidence type="ECO:0000313" key="3">
    <source>
        <dbReference type="Proteomes" id="UP000234951"/>
    </source>
</evidence>
<dbReference type="Proteomes" id="UP000235114">
    <property type="component" value="Unassembled WGS sequence"/>
</dbReference>
<reference evidence="2 4" key="2">
    <citation type="submission" date="2017-12" db="EMBL/GenBank/DDBJ databases">
        <title>Comparative Functional Genomics of Dry Heat Resistant strains isolated from the Viking Spacecraft.</title>
        <authorList>
            <person name="Seuylemezian A."/>
            <person name="Cooper K."/>
            <person name="Vaishampayan P."/>
        </authorList>
    </citation>
    <scope>NUCLEOTIDE SEQUENCE [LARGE SCALE GENOMIC DNA]</scope>
    <source>
        <strain evidence="2 4">ATCC 29669</strain>
    </source>
</reference>
<proteinExistence type="predicted"/>
<reference evidence="1 3" key="1">
    <citation type="submission" date="2017-11" db="EMBL/GenBank/DDBJ databases">
        <title>Comparitive Functional Genomics of Dry Heat Resistant strains isolated from the Viking Spacecraft.</title>
        <authorList>
            <person name="Seuylemezian A."/>
            <person name="Cooper K."/>
            <person name="Vaishampayan P."/>
        </authorList>
    </citation>
    <scope>NUCLEOTIDE SEQUENCE [LARGE SCALE GENOMIC DNA]</scope>
    <source>
        <strain evidence="1 3">M4.6</strain>
    </source>
</reference>
<name>A0A2N5GIU2_9BACI</name>
<dbReference type="Proteomes" id="UP000234951">
    <property type="component" value="Unassembled WGS sequence"/>
</dbReference>
<evidence type="ECO:0008006" key="5">
    <source>
        <dbReference type="Google" id="ProtNLM"/>
    </source>
</evidence>
<evidence type="ECO:0000313" key="1">
    <source>
        <dbReference type="EMBL" id="PLR80883.1"/>
    </source>
</evidence>
<dbReference type="SUPFAM" id="SSF158430">
    <property type="entry name" value="Bacillus cereus metalloprotein-like"/>
    <property type="match status" value="2"/>
</dbReference>
<keyword evidence="4" id="KW-1185">Reference proteome</keyword>